<keyword evidence="2" id="KW-1185">Reference proteome</keyword>
<dbReference type="EMBL" id="AP017928">
    <property type="protein sequence ID" value="BBA35767.1"/>
    <property type="molecule type" value="Genomic_DNA"/>
</dbReference>
<dbReference type="AlphaFoldDB" id="A0A250KVX8"/>
<accession>A0A250KVX8</accession>
<dbReference type="OrthoDB" id="165456at2"/>
<evidence type="ECO:0000313" key="2">
    <source>
        <dbReference type="Proteomes" id="UP000266313"/>
    </source>
</evidence>
<evidence type="ECO:0000313" key="1">
    <source>
        <dbReference type="EMBL" id="BBA35767.1"/>
    </source>
</evidence>
<proteinExistence type="predicted"/>
<sequence>MIAEACSAAPEGRQHRTQQLLAHRVVALGLAESYSYHPGDAPARRYDYQNERRGTRNLSLFLEPQTGWRHLGIASERYPGHH</sequence>
<protein>
    <submittedName>
        <fullName evidence="1">Transposase</fullName>
    </submittedName>
</protein>
<dbReference type="Proteomes" id="UP000266313">
    <property type="component" value="Chromosome"/>
</dbReference>
<organism evidence="1 2">
    <name type="scientific">Methylocaldum marinum</name>
    <dbReference type="NCBI Taxonomy" id="1432792"/>
    <lineage>
        <taxon>Bacteria</taxon>
        <taxon>Pseudomonadati</taxon>
        <taxon>Pseudomonadota</taxon>
        <taxon>Gammaproteobacteria</taxon>
        <taxon>Methylococcales</taxon>
        <taxon>Methylococcaceae</taxon>
        <taxon>Methylocaldum</taxon>
    </lineage>
</organism>
<gene>
    <name evidence="1" type="ORF">sS8_3830</name>
</gene>
<reference evidence="1 2" key="1">
    <citation type="submission" date="2016-12" db="EMBL/GenBank/DDBJ databases">
        <title>Genome sequencing of Methylocaldum marinum.</title>
        <authorList>
            <person name="Takeuchi M."/>
            <person name="Kamagata Y."/>
            <person name="Hiraoka S."/>
            <person name="Oshima K."/>
            <person name="Hattori M."/>
            <person name="Iwasaki W."/>
        </authorList>
    </citation>
    <scope>NUCLEOTIDE SEQUENCE [LARGE SCALE GENOMIC DNA]</scope>
    <source>
        <strain evidence="1 2">S8</strain>
    </source>
</reference>
<name>A0A250KVX8_9GAMM</name>
<dbReference type="RefSeq" id="WP_119631061.1">
    <property type="nucleotide sequence ID" value="NZ_AP017928.1"/>
</dbReference>
<dbReference type="KEGG" id="mmai:sS8_3830"/>